<name>A0ABP8J0Q3_9BACT</name>
<keyword evidence="2" id="KW-1185">Reference proteome</keyword>
<gene>
    <name evidence="1" type="ORF">GCM10023186_23480</name>
</gene>
<dbReference type="Proteomes" id="UP001500454">
    <property type="component" value="Unassembled WGS sequence"/>
</dbReference>
<reference evidence="2" key="1">
    <citation type="journal article" date="2019" name="Int. J. Syst. Evol. Microbiol.">
        <title>The Global Catalogue of Microorganisms (GCM) 10K type strain sequencing project: providing services to taxonomists for standard genome sequencing and annotation.</title>
        <authorList>
            <consortium name="The Broad Institute Genomics Platform"/>
            <consortium name="The Broad Institute Genome Sequencing Center for Infectious Disease"/>
            <person name="Wu L."/>
            <person name="Ma J."/>
        </authorList>
    </citation>
    <scope>NUCLEOTIDE SEQUENCE [LARGE SCALE GENOMIC DNA]</scope>
    <source>
        <strain evidence="2">JCM 17924</strain>
    </source>
</reference>
<protein>
    <submittedName>
        <fullName evidence="1">Uncharacterized protein</fullName>
    </submittedName>
</protein>
<evidence type="ECO:0000313" key="1">
    <source>
        <dbReference type="EMBL" id="GAA4382823.1"/>
    </source>
</evidence>
<comment type="caution">
    <text evidence="1">The sequence shown here is derived from an EMBL/GenBank/DDBJ whole genome shotgun (WGS) entry which is preliminary data.</text>
</comment>
<accession>A0ABP8J0Q3</accession>
<evidence type="ECO:0000313" key="2">
    <source>
        <dbReference type="Proteomes" id="UP001500454"/>
    </source>
</evidence>
<sequence length="235" mass="27337">MVSSTVSAQKIINVEIEKDRKENFWRSYVLDLEKKIQLRDVAVSPAPFCLRLWLSGQVVDIWQEKDGLRGSLVNWVKEVVPYGEDETNRYFIIKEELDASICEKIHQAYVERQLETLPSEERIAGWKGGFDGVIYILETSRANKYYLKSYWTPKAQGSLEEAAVVQSFVNDVAQVLALPARRHYFSNSIPFASWSNDGSFVTSRINTSAEYFRLKQERNRFRRSVKRQMLNQQQP</sequence>
<organism evidence="1 2">
    <name type="scientific">Hymenobacter koreensis</name>
    <dbReference type="NCBI Taxonomy" id="1084523"/>
    <lineage>
        <taxon>Bacteria</taxon>
        <taxon>Pseudomonadati</taxon>
        <taxon>Bacteroidota</taxon>
        <taxon>Cytophagia</taxon>
        <taxon>Cytophagales</taxon>
        <taxon>Hymenobacteraceae</taxon>
        <taxon>Hymenobacter</taxon>
    </lineage>
</organism>
<dbReference type="EMBL" id="BAABHA010000007">
    <property type="protein sequence ID" value="GAA4382823.1"/>
    <property type="molecule type" value="Genomic_DNA"/>
</dbReference>
<proteinExistence type="predicted"/>